<accession>A0ABR9XK05</accession>
<keyword evidence="3" id="KW-1185">Reference proteome</keyword>
<evidence type="ECO:0000259" key="1">
    <source>
        <dbReference type="Pfam" id="PF16409"/>
    </source>
</evidence>
<sequence>MKFRYHYILAAALIILTASCNKDHLQKPGEPSFDVTTDATTYKAGQTITFNINCDADIVAFYSGEPQKEFDYRNGRIIDNSDGGAKLSFNSGVSGGTQGTLSATAPPQLAVLASTDFNGQYDYANVTKATWTDITARFKYATTATLITSTSVDVSDLLVAGKPIYFAYKYITKPQAINGTARSWFLEAFTLVSKKNIGTTNIPVNPTIVNQILAGFRIVDQNPTTAPARSSVSSSRVTLLGNLYDPVNDPGNDPQSENWAVSTAINTASINLGNDKSVAIKDQEKSTPLTNYTFSYAQPGTYKATFVASNNTVNSTKEVVKQIVLTITP</sequence>
<protein>
    <submittedName>
        <fullName evidence="2">DUF5017 domain-containing protein</fullName>
    </submittedName>
</protein>
<gene>
    <name evidence="2" type="ORF">IRJ18_14625</name>
</gene>
<evidence type="ECO:0000313" key="3">
    <source>
        <dbReference type="Proteomes" id="UP000632774"/>
    </source>
</evidence>
<name>A0ABR9XK05_9SPHI</name>
<evidence type="ECO:0000313" key="2">
    <source>
        <dbReference type="EMBL" id="MBE9667606.1"/>
    </source>
</evidence>
<feature type="domain" description="DUF5017" evidence="1">
    <location>
        <begin position="19"/>
        <end position="201"/>
    </location>
</feature>
<organism evidence="2 3">
    <name type="scientific">Mucilaginibacter boryungensis</name>
    <dbReference type="NCBI Taxonomy" id="768480"/>
    <lineage>
        <taxon>Bacteria</taxon>
        <taxon>Pseudomonadati</taxon>
        <taxon>Bacteroidota</taxon>
        <taxon>Sphingobacteriia</taxon>
        <taxon>Sphingobacteriales</taxon>
        <taxon>Sphingobacteriaceae</taxon>
        <taxon>Mucilaginibacter</taxon>
    </lineage>
</organism>
<dbReference type="Proteomes" id="UP000632774">
    <property type="component" value="Unassembled WGS sequence"/>
</dbReference>
<dbReference type="PROSITE" id="PS51257">
    <property type="entry name" value="PROKAR_LIPOPROTEIN"/>
    <property type="match status" value="1"/>
</dbReference>
<dbReference type="InterPro" id="IPR032185">
    <property type="entry name" value="DUF5017"/>
</dbReference>
<reference evidence="2 3" key="1">
    <citation type="submission" date="2020-10" db="EMBL/GenBank/DDBJ databases">
        <title>Mucilaginibacter mali sp. nov., isolated from rhizosphere soil of apple orchard.</title>
        <authorList>
            <person name="Lee J.-S."/>
            <person name="Kim H.S."/>
            <person name="Kim J.-S."/>
        </authorList>
    </citation>
    <scope>NUCLEOTIDE SEQUENCE [LARGE SCALE GENOMIC DNA]</scope>
    <source>
        <strain evidence="2 3">KCTC 23157</strain>
    </source>
</reference>
<dbReference type="RefSeq" id="WP_194107063.1">
    <property type="nucleotide sequence ID" value="NZ_JADFFM010000002.1"/>
</dbReference>
<proteinExistence type="predicted"/>
<dbReference type="EMBL" id="JADFFM010000002">
    <property type="protein sequence ID" value="MBE9667606.1"/>
    <property type="molecule type" value="Genomic_DNA"/>
</dbReference>
<dbReference type="Pfam" id="PF16409">
    <property type="entry name" value="DUF5017"/>
    <property type="match status" value="1"/>
</dbReference>
<comment type="caution">
    <text evidence="2">The sequence shown here is derived from an EMBL/GenBank/DDBJ whole genome shotgun (WGS) entry which is preliminary data.</text>
</comment>